<organism evidence="1 2">
    <name type="scientific">Paenibacillus methanolicus</name>
    <dbReference type="NCBI Taxonomy" id="582686"/>
    <lineage>
        <taxon>Bacteria</taxon>
        <taxon>Bacillati</taxon>
        <taxon>Bacillota</taxon>
        <taxon>Bacilli</taxon>
        <taxon>Bacillales</taxon>
        <taxon>Paenibacillaceae</taxon>
        <taxon>Paenibacillus</taxon>
    </lineage>
</organism>
<dbReference type="EMBL" id="VNHS01000008">
    <property type="protein sequence ID" value="TYP72370.1"/>
    <property type="molecule type" value="Genomic_DNA"/>
</dbReference>
<accession>A0A5S5C1Z6</accession>
<evidence type="ECO:0000313" key="1">
    <source>
        <dbReference type="EMBL" id="TYP72370.1"/>
    </source>
</evidence>
<dbReference type="InterPro" id="IPR056470">
    <property type="entry name" value="BesD/HalB-like"/>
</dbReference>
<protein>
    <recommendedName>
        <fullName evidence="3">Fe2OG dioxygenase domain-containing protein</fullName>
    </recommendedName>
</protein>
<dbReference type="SUPFAM" id="SSF51197">
    <property type="entry name" value="Clavaminate synthase-like"/>
    <property type="match status" value="1"/>
</dbReference>
<evidence type="ECO:0008006" key="3">
    <source>
        <dbReference type="Google" id="ProtNLM"/>
    </source>
</evidence>
<dbReference type="Gene3D" id="2.60.120.620">
    <property type="entry name" value="q2cbj1_9rhob like domain"/>
    <property type="match status" value="1"/>
</dbReference>
<evidence type="ECO:0000313" key="2">
    <source>
        <dbReference type="Proteomes" id="UP000323257"/>
    </source>
</evidence>
<keyword evidence="2" id="KW-1185">Reference proteome</keyword>
<gene>
    <name evidence="1" type="ORF">BCM02_10824</name>
</gene>
<comment type="caution">
    <text evidence="1">The sequence shown here is derived from an EMBL/GenBank/DDBJ whole genome shotgun (WGS) entry which is preliminary data.</text>
</comment>
<sequence>MNWQQSFDEAVEAHLSELEQQKKDELRLAFGERDMVVFDGLLPERLRDEMQEEALRLLRQHGRRRELHIQETGNTPRYFNSAGRQAIAEHGRYIPAFFASEPIKRFLAEINAGKPLFPVPYEPEEYIINSQQAMGDTHGWHWDDYTFALIWIVEAPAEGEGALVEYIPRTEWDRDDKANCVQKILESHETSRVCIPQGHCYLMKANTTLHRISPLTGSSRRTVIVFTYASEEDFQKDISHETMEQIWENEIKSGQEAIAASGS</sequence>
<reference evidence="1 2" key="1">
    <citation type="submission" date="2019-07" db="EMBL/GenBank/DDBJ databases">
        <title>Genomic Encyclopedia of Type Strains, Phase III (KMG-III): the genomes of soil and plant-associated and newly described type strains.</title>
        <authorList>
            <person name="Whitman W."/>
        </authorList>
    </citation>
    <scope>NUCLEOTIDE SEQUENCE [LARGE SCALE GENOMIC DNA]</scope>
    <source>
        <strain evidence="1 2">BL24</strain>
    </source>
</reference>
<proteinExistence type="predicted"/>
<name>A0A5S5C1Z6_9BACL</name>
<dbReference type="Proteomes" id="UP000323257">
    <property type="component" value="Unassembled WGS sequence"/>
</dbReference>
<dbReference type="Pfam" id="PF23169">
    <property type="entry name" value="HalD"/>
    <property type="match status" value="1"/>
</dbReference>
<dbReference type="RefSeq" id="WP_148931004.1">
    <property type="nucleotide sequence ID" value="NZ_VNHS01000008.1"/>
</dbReference>
<dbReference type="OrthoDB" id="2897833at2"/>
<dbReference type="AlphaFoldDB" id="A0A5S5C1Z6"/>